<gene>
    <name evidence="1" type="primary">Cap</name>
</gene>
<dbReference type="EMBL" id="KY487793">
    <property type="protein sequence ID" value="AUM61659.1"/>
    <property type="molecule type" value="Genomic_DNA"/>
</dbReference>
<name>A0A2K9LRY2_9VIRU</name>
<reference evidence="1" key="1">
    <citation type="submission" date="2017-01" db="EMBL/GenBank/DDBJ databases">
        <title>High-throughput sequencing uncovers low homogeneity in the biogeography of single-stranded DNA viruses.</title>
        <authorList>
            <person name="Pearson V.M."/>
            <person name="Rokyta D.R."/>
        </authorList>
    </citation>
    <scope>NUCLEOTIDE SEQUENCE</scope>
</reference>
<accession>A0A2K9LRY2</accession>
<protein>
    <submittedName>
        <fullName evidence="1">Capsid</fullName>
    </submittedName>
</protein>
<organism evidence="1">
    <name type="scientific">uncultured virus</name>
    <dbReference type="NCBI Taxonomy" id="340016"/>
    <lineage>
        <taxon>Viruses</taxon>
        <taxon>environmental samples</taxon>
    </lineage>
</organism>
<sequence>MALAAVAAGTGAVVADRILDGIYNLASAHVNNLSQRVRDELIRPANSANGPRVYVPPAKRRRLHSPVRQMRRYVRPRYRRRRTFRRRYTRSRRSYRRRGFGRQFKKLRNVVRRTKFRRANILSNTYKIVKDKIGLGHHSLLVWPGSGASYVSSSGSAVTAGVATVPWQITHLSGAGASNYQSKYDEFRTASIDIVIEPNYGEQATVNMAAIEGSYAPLMGAIVPVTGEEDSSFTALTSWAEIESLPEAKFFPLLPTSKEKKHFSFKIRPTFHRIDTYKDANYNSGNSFTISRLCGQPWQDIPASNTLAAQFVIYTPFMQTGYNPTLNYCLNVSATLTTLFRGVKGEEQ</sequence>
<proteinExistence type="predicted"/>
<evidence type="ECO:0000313" key="1">
    <source>
        <dbReference type="EMBL" id="AUM61659.1"/>
    </source>
</evidence>